<name>A0A147FAA0_MICTE</name>
<dbReference type="InterPro" id="IPR000111">
    <property type="entry name" value="Glyco_hydro_27/36_CS"/>
</dbReference>
<sequence length="725" mass="78483">MTSHSVVHLSAAGVSLLLDVGGARLPAVLHWGASLGDIDERDAEALATGAVEPVVPNAIDVPVRLSVLPEPWTGWMGKPGLEGHRSGAGWSPHFVASGGALDGAPITGSFVASGPGIVTVDAHDPDAGLDVALSIELAPSGVVRLGAEVVNVGAGDYDVSALQLALPVPPTAREVLDFAGRWGKERIPQRRPLVVGIEEREGRRGRTGADAATLLTLGVPGFGFGSGEVWGVHVGFSGNHRHYAERLSSGVQVIGGGELLLPGEIRLAPGEGYRMPPLYAVYGDGLDDQARRLHTLLRARPHHPGRPRPVTLNVWEAVYFDHDMPRLLDLAERAAGVGVERFVLDDGWFRGRRDDTAGLGDWFVDETVWTGGLRPLADRVRALGMEFGLWFEPEMVNPDSDLAREQPEWILSTGERLPVLARNQLVLDLAHPDAYAYLLERLSAVVSDSDVAYVKWDHNRDLVDAGTGRRRVAGVHRQTLAAYRLMDDLRARFPGLEIESCSSGGSRVDLGILEHTDRVWVSDCIDPLERQDMNRWTMQLLPPELLGSHIASGESHTTGRRHTLSFRAATALTAHLGVEWDLARATTEELAELGEWIAFHKAHRELFHTGDMVRVDTSDPTLRLSGTVSADRERALFVLATVGRSEVSPRGRFVFRGLDESRRYAVVPVHPGGRPRGFTPAPWFGAETADGYAGVELSGRALMTAGLHTPAMFPESAVVFQVTAV</sequence>
<dbReference type="FunFam" id="3.20.20.70:FF:000118">
    <property type="entry name" value="Alpha-galactosidase"/>
    <property type="match status" value="1"/>
</dbReference>
<evidence type="ECO:0000313" key="10">
    <source>
        <dbReference type="EMBL" id="KTS13482.1"/>
    </source>
</evidence>
<comment type="similarity">
    <text evidence="5">Belongs to the glycosyl hydrolase.</text>
</comment>
<feature type="binding site" evidence="7">
    <location>
        <position position="422"/>
    </location>
    <ligand>
        <name>substrate</name>
    </ligand>
</feature>
<accession>A0A147FAA0</accession>
<dbReference type="RefSeq" id="WP_058613461.1">
    <property type="nucleotide sequence ID" value="NZ_LDRV01000025.1"/>
</dbReference>
<dbReference type="GO" id="GO:0004557">
    <property type="term" value="F:alpha-galactosidase activity"/>
    <property type="evidence" value="ECO:0007669"/>
    <property type="project" value="UniProtKB-UniRule"/>
</dbReference>
<protein>
    <recommendedName>
        <fullName evidence="2 5">Alpha-galactosidase</fullName>
        <ecNumber evidence="2 5">3.2.1.22</ecNumber>
    </recommendedName>
</protein>
<dbReference type="Gene3D" id="3.20.20.70">
    <property type="entry name" value="Aldolase class I"/>
    <property type="match status" value="1"/>
</dbReference>
<dbReference type="InterPro" id="IPR038417">
    <property type="entry name" value="Alpga-gal_N_sf"/>
</dbReference>
<feature type="binding site" evidence="7">
    <location>
        <position position="523"/>
    </location>
    <ligand>
        <name>substrate</name>
    </ligand>
</feature>
<feature type="binding site" evidence="7">
    <location>
        <position position="501"/>
    </location>
    <ligand>
        <name>substrate</name>
    </ligand>
</feature>
<dbReference type="PIRSF" id="PIRSF005536">
    <property type="entry name" value="Agal"/>
    <property type="match status" value="1"/>
</dbReference>
<dbReference type="SUPFAM" id="SSF51445">
    <property type="entry name" value="(Trans)glycosidases"/>
    <property type="match status" value="1"/>
</dbReference>
<feature type="binding site" evidence="7">
    <location>
        <begin position="345"/>
        <end position="346"/>
    </location>
    <ligand>
        <name>substrate</name>
    </ligand>
</feature>
<gene>
    <name evidence="10" type="ORF">RSA3_04495</name>
</gene>
<dbReference type="InterPro" id="IPR031704">
    <property type="entry name" value="Glyco_hydro_36_N"/>
</dbReference>
<evidence type="ECO:0000259" key="9">
    <source>
        <dbReference type="Pfam" id="PF16875"/>
    </source>
</evidence>
<dbReference type="PRINTS" id="PR00743">
    <property type="entry name" value="GLHYDRLASE36"/>
</dbReference>
<dbReference type="Proteomes" id="UP000072189">
    <property type="component" value="Unassembled WGS sequence"/>
</dbReference>
<keyword evidence="4 5" id="KW-0326">Glycosidase</keyword>
<reference evidence="10 11" key="1">
    <citation type="journal article" date="2016" name="Front. Microbiol.">
        <title>Genomic Resource of Rice Seed Associated Bacteria.</title>
        <authorList>
            <person name="Midha S."/>
            <person name="Bansal K."/>
            <person name="Sharma S."/>
            <person name="Kumar N."/>
            <person name="Patil P.P."/>
            <person name="Chaudhry V."/>
            <person name="Patil P.B."/>
        </authorList>
    </citation>
    <scope>NUCLEOTIDE SEQUENCE [LARGE SCALE GENOMIC DNA]</scope>
    <source>
        <strain evidence="10 11">RSA3</strain>
    </source>
</reference>
<dbReference type="Pfam" id="PF16874">
    <property type="entry name" value="Glyco_hydro_36C"/>
    <property type="match status" value="1"/>
</dbReference>
<dbReference type="InterPro" id="IPR013785">
    <property type="entry name" value="Aldolase_TIM"/>
</dbReference>
<dbReference type="EC" id="3.2.1.22" evidence="2 5"/>
<feature type="active site" description="Proton donor" evidence="6">
    <location>
        <position position="523"/>
    </location>
</feature>
<dbReference type="Pfam" id="PF02065">
    <property type="entry name" value="Melibiase"/>
    <property type="match status" value="1"/>
</dbReference>
<evidence type="ECO:0000256" key="7">
    <source>
        <dbReference type="PIRSR" id="PIRSR005536-2"/>
    </source>
</evidence>
<dbReference type="InterPro" id="IPR013780">
    <property type="entry name" value="Glyco_hydro_b"/>
</dbReference>
<evidence type="ECO:0000259" key="8">
    <source>
        <dbReference type="Pfam" id="PF16874"/>
    </source>
</evidence>
<comment type="caution">
    <text evidence="10">The sequence shown here is derived from an EMBL/GenBank/DDBJ whole genome shotgun (WGS) entry which is preliminary data.</text>
</comment>
<organism evidence="10 11">
    <name type="scientific">Microbacterium testaceum</name>
    <name type="common">Aureobacterium testaceum</name>
    <name type="synonym">Brevibacterium testaceum</name>
    <dbReference type="NCBI Taxonomy" id="2033"/>
    <lineage>
        <taxon>Bacteria</taxon>
        <taxon>Bacillati</taxon>
        <taxon>Actinomycetota</taxon>
        <taxon>Actinomycetes</taxon>
        <taxon>Micrococcales</taxon>
        <taxon>Microbacteriaceae</taxon>
        <taxon>Microbacterium</taxon>
    </lineage>
</organism>
<evidence type="ECO:0000256" key="6">
    <source>
        <dbReference type="PIRSR" id="PIRSR005536-1"/>
    </source>
</evidence>
<feature type="active site" description="Nucleophile" evidence="6">
    <location>
        <position position="457"/>
    </location>
</feature>
<evidence type="ECO:0000256" key="2">
    <source>
        <dbReference type="ARBA" id="ARBA00012755"/>
    </source>
</evidence>
<evidence type="ECO:0000256" key="5">
    <source>
        <dbReference type="PIRNR" id="PIRNR005536"/>
    </source>
</evidence>
<dbReference type="InterPro" id="IPR002252">
    <property type="entry name" value="Glyco_hydro_36"/>
</dbReference>
<evidence type="ECO:0000256" key="3">
    <source>
        <dbReference type="ARBA" id="ARBA00022801"/>
    </source>
</evidence>
<evidence type="ECO:0000256" key="1">
    <source>
        <dbReference type="ARBA" id="ARBA00001255"/>
    </source>
</evidence>
<dbReference type="InterPro" id="IPR017853">
    <property type="entry name" value="GH"/>
</dbReference>
<feature type="binding site" evidence="7">
    <location>
        <position position="182"/>
    </location>
    <ligand>
        <name>substrate</name>
    </ligand>
</feature>
<dbReference type="CDD" id="cd14791">
    <property type="entry name" value="GH36"/>
    <property type="match status" value="1"/>
</dbReference>
<dbReference type="Gene3D" id="2.70.98.60">
    <property type="entry name" value="alpha-galactosidase from lactobacil brevis"/>
    <property type="match status" value="1"/>
</dbReference>
<dbReference type="PANTHER" id="PTHR43053">
    <property type="entry name" value="GLYCOSIDASE FAMILY 31"/>
    <property type="match status" value="1"/>
</dbReference>
<keyword evidence="3 5" id="KW-0378">Hydrolase</keyword>
<dbReference type="GO" id="GO:0016052">
    <property type="term" value="P:carbohydrate catabolic process"/>
    <property type="evidence" value="ECO:0007669"/>
    <property type="project" value="InterPro"/>
</dbReference>
<dbReference type="Pfam" id="PF16875">
    <property type="entry name" value="Glyco_hydro_36N"/>
    <property type="match status" value="1"/>
</dbReference>
<dbReference type="PROSITE" id="PS00512">
    <property type="entry name" value="ALPHA_GALACTOSIDASE"/>
    <property type="match status" value="1"/>
</dbReference>
<dbReference type="AlphaFoldDB" id="A0A147FAA0"/>
<dbReference type="PATRIC" id="fig|2033.7.peg.1477"/>
<dbReference type="InterPro" id="IPR050985">
    <property type="entry name" value="Alpha-glycosidase_related"/>
</dbReference>
<dbReference type="EMBL" id="LDRV01000025">
    <property type="protein sequence ID" value="KTS13482.1"/>
    <property type="molecule type" value="Genomic_DNA"/>
</dbReference>
<feature type="domain" description="Glycosyl hydrolase family 36 C-terminal" evidence="8">
    <location>
        <begin position="627"/>
        <end position="711"/>
    </location>
</feature>
<comment type="catalytic activity">
    <reaction evidence="1 5">
        <text>Hydrolysis of terminal, non-reducing alpha-D-galactose residues in alpha-D-galactosides, including galactose oligosaccharides, galactomannans and galactolipids.</text>
        <dbReference type="EC" id="3.2.1.22"/>
    </reaction>
</comment>
<evidence type="ECO:0000256" key="4">
    <source>
        <dbReference type="ARBA" id="ARBA00023295"/>
    </source>
</evidence>
<evidence type="ECO:0000313" key="11">
    <source>
        <dbReference type="Proteomes" id="UP000072189"/>
    </source>
</evidence>
<dbReference type="PANTHER" id="PTHR43053:SF3">
    <property type="entry name" value="ALPHA-GALACTOSIDASE C-RELATED"/>
    <property type="match status" value="1"/>
</dbReference>
<feature type="binding site" evidence="7">
    <location>
        <begin position="455"/>
        <end position="459"/>
    </location>
    <ligand>
        <name>substrate</name>
    </ligand>
</feature>
<proteinExistence type="inferred from homology"/>
<dbReference type="Gene3D" id="2.60.40.1180">
    <property type="entry name" value="Golgi alpha-mannosidase II"/>
    <property type="match status" value="1"/>
</dbReference>
<dbReference type="InterPro" id="IPR031705">
    <property type="entry name" value="Glyco_hydro_36_C"/>
</dbReference>
<feature type="domain" description="Glycosyl hydrolase family 36 N-terminal" evidence="9">
    <location>
        <begin position="25"/>
        <end position="268"/>
    </location>
</feature>